<accession>A0A8W8LLP8</accession>
<evidence type="ECO:0000313" key="4">
    <source>
        <dbReference type="Proteomes" id="UP000005408"/>
    </source>
</evidence>
<organism evidence="3 4">
    <name type="scientific">Magallana gigas</name>
    <name type="common">Pacific oyster</name>
    <name type="synonym">Crassostrea gigas</name>
    <dbReference type="NCBI Taxonomy" id="29159"/>
    <lineage>
        <taxon>Eukaryota</taxon>
        <taxon>Metazoa</taxon>
        <taxon>Spiralia</taxon>
        <taxon>Lophotrochozoa</taxon>
        <taxon>Mollusca</taxon>
        <taxon>Bivalvia</taxon>
        <taxon>Autobranchia</taxon>
        <taxon>Pteriomorphia</taxon>
        <taxon>Ostreida</taxon>
        <taxon>Ostreoidea</taxon>
        <taxon>Ostreidae</taxon>
        <taxon>Magallana</taxon>
    </lineage>
</organism>
<keyword evidence="4" id="KW-1185">Reference proteome</keyword>
<evidence type="ECO:0000256" key="1">
    <source>
        <dbReference type="SAM" id="MobiDB-lite"/>
    </source>
</evidence>
<dbReference type="OrthoDB" id="6213909at2759"/>
<dbReference type="AlphaFoldDB" id="A0A8W8LLP8"/>
<feature type="compositionally biased region" description="Low complexity" evidence="1">
    <location>
        <begin position="172"/>
        <end position="189"/>
    </location>
</feature>
<evidence type="ECO:0000313" key="3">
    <source>
        <dbReference type="EnsemblMetazoa" id="G28598.1:cds"/>
    </source>
</evidence>
<feature type="signal peptide" evidence="2">
    <location>
        <begin position="1"/>
        <end position="19"/>
    </location>
</feature>
<reference evidence="3" key="1">
    <citation type="submission" date="2022-08" db="UniProtKB">
        <authorList>
            <consortium name="EnsemblMetazoa"/>
        </authorList>
    </citation>
    <scope>IDENTIFICATION</scope>
    <source>
        <strain evidence="3">05x7-T-G4-1.051#20</strain>
    </source>
</reference>
<sequence length="209" mass="23259">MKWNILCVVLLGLLALSNGFKLFDRTRSNEYGTKKQGQQQEARLAEKRGRRPDVVALIADRIDQQLMNCYYSPRLDEYVYTNRDVLEVLVTLLRQECPENGGYTDGYNGGHTDGYNGGHTDGYGTTSGPFPSYMYPYGKKRTFVKELAEILKQRGFDHTSGPHTTEEKESRSSISGSTPPGSNSGTSQSDTGFSTGPRPTGYPSDFGWE</sequence>
<name>A0A8W8LLP8_MAGGI</name>
<proteinExistence type="predicted"/>
<feature type="chain" id="PRO_5036504721" evidence="2">
    <location>
        <begin position="20"/>
        <end position="209"/>
    </location>
</feature>
<evidence type="ECO:0000256" key="2">
    <source>
        <dbReference type="SAM" id="SignalP"/>
    </source>
</evidence>
<keyword evidence="2" id="KW-0732">Signal</keyword>
<feature type="region of interest" description="Disordered" evidence="1">
    <location>
        <begin position="154"/>
        <end position="209"/>
    </location>
</feature>
<protein>
    <submittedName>
        <fullName evidence="3">Uncharacterized protein</fullName>
    </submittedName>
</protein>
<dbReference type="EnsemblMetazoa" id="G28598.1">
    <property type="protein sequence ID" value="G28598.1:cds"/>
    <property type="gene ID" value="G28598"/>
</dbReference>
<dbReference type="Proteomes" id="UP000005408">
    <property type="component" value="Unassembled WGS sequence"/>
</dbReference>